<sequence length="63" mass="7428">MKVDEKNLGNRLYLEDFPKICAQEDPSRLYWPSSPYGGSRANSSEAGDRHVWEIWSGWQDYKY</sequence>
<keyword evidence="2" id="KW-1185">Reference proteome</keyword>
<proteinExistence type="predicted"/>
<evidence type="ECO:0000313" key="1">
    <source>
        <dbReference type="EMBL" id="PNR98914.1"/>
    </source>
</evidence>
<dbReference type="SUPFAM" id="SSF51445">
    <property type="entry name" value="(Trans)glycosidases"/>
    <property type="match status" value="1"/>
</dbReference>
<reference evidence="1 2" key="1">
    <citation type="submission" date="2013-12" db="EMBL/GenBank/DDBJ databases">
        <title>Comparative genomics of Petrotoga isolates.</title>
        <authorList>
            <person name="Nesbo C.L."/>
            <person name="Charchuk R."/>
            <person name="Chow K."/>
        </authorList>
    </citation>
    <scope>NUCLEOTIDE SEQUENCE [LARGE SCALE GENOMIC DNA]</scope>
    <source>
        <strain evidence="1 2">DSM 14811</strain>
    </source>
</reference>
<dbReference type="Proteomes" id="UP000236604">
    <property type="component" value="Unassembled WGS sequence"/>
</dbReference>
<dbReference type="Gene3D" id="3.20.20.80">
    <property type="entry name" value="Glycosidases"/>
    <property type="match status" value="1"/>
</dbReference>
<dbReference type="InterPro" id="IPR017853">
    <property type="entry name" value="GH"/>
</dbReference>
<dbReference type="AlphaFoldDB" id="A0A2K1P7Z6"/>
<protein>
    <submittedName>
        <fullName evidence="1">Uncharacterized protein</fullName>
    </submittedName>
</protein>
<organism evidence="1 2">
    <name type="scientific">Petrotoga mexicana DSM 14811</name>
    <dbReference type="NCBI Taxonomy" id="1122954"/>
    <lineage>
        <taxon>Bacteria</taxon>
        <taxon>Thermotogati</taxon>
        <taxon>Thermotogota</taxon>
        <taxon>Thermotogae</taxon>
        <taxon>Petrotogales</taxon>
        <taxon>Petrotogaceae</taxon>
        <taxon>Petrotoga</taxon>
    </lineage>
</organism>
<name>A0A2K1P7Z6_9BACT</name>
<accession>A0A2K1P7Z6</accession>
<gene>
    <name evidence="1" type="ORF">X927_06810</name>
</gene>
<dbReference type="EMBL" id="AZRN01000030">
    <property type="protein sequence ID" value="PNR98914.1"/>
    <property type="molecule type" value="Genomic_DNA"/>
</dbReference>
<evidence type="ECO:0000313" key="2">
    <source>
        <dbReference type="Proteomes" id="UP000236604"/>
    </source>
</evidence>
<comment type="caution">
    <text evidence="1">The sequence shown here is derived from an EMBL/GenBank/DDBJ whole genome shotgun (WGS) entry which is preliminary data.</text>
</comment>